<reference evidence="1" key="1">
    <citation type="submission" date="2013-12" db="EMBL/GenBank/DDBJ databases">
        <title>The Genome Sequence of Aphanomyces astaci APO3.</title>
        <authorList>
            <consortium name="The Broad Institute Genomics Platform"/>
            <person name="Russ C."/>
            <person name="Tyler B."/>
            <person name="van West P."/>
            <person name="Dieguez-Uribeondo J."/>
            <person name="Young S.K."/>
            <person name="Zeng Q."/>
            <person name="Gargeya S."/>
            <person name="Fitzgerald M."/>
            <person name="Abouelleil A."/>
            <person name="Alvarado L."/>
            <person name="Chapman S.B."/>
            <person name="Gainer-Dewar J."/>
            <person name="Goldberg J."/>
            <person name="Griggs A."/>
            <person name="Gujja S."/>
            <person name="Hansen M."/>
            <person name="Howarth C."/>
            <person name="Imamovic A."/>
            <person name="Ireland A."/>
            <person name="Larimer J."/>
            <person name="McCowan C."/>
            <person name="Murphy C."/>
            <person name="Pearson M."/>
            <person name="Poon T.W."/>
            <person name="Priest M."/>
            <person name="Roberts A."/>
            <person name="Saif S."/>
            <person name="Shea T."/>
            <person name="Sykes S."/>
            <person name="Wortman J."/>
            <person name="Nusbaum C."/>
            <person name="Birren B."/>
        </authorList>
    </citation>
    <scope>NUCLEOTIDE SEQUENCE [LARGE SCALE GENOMIC DNA]</scope>
    <source>
        <strain evidence="1">APO3</strain>
    </source>
</reference>
<gene>
    <name evidence="1" type="ORF">H257_07286</name>
</gene>
<organism evidence="1">
    <name type="scientific">Aphanomyces astaci</name>
    <name type="common">Crayfish plague agent</name>
    <dbReference type="NCBI Taxonomy" id="112090"/>
    <lineage>
        <taxon>Eukaryota</taxon>
        <taxon>Sar</taxon>
        <taxon>Stramenopiles</taxon>
        <taxon>Oomycota</taxon>
        <taxon>Saprolegniomycetes</taxon>
        <taxon>Saprolegniales</taxon>
        <taxon>Verrucalvaceae</taxon>
        <taxon>Aphanomyces</taxon>
    </lineage>
</organism>
<proteinExistence type="predicted"/>
<dbReference type="VEuPathDB" id="FungiDB:H257_07286"/>
<sequence>MVVEVAVAASSRRWRQGSSIGGMDAKDSLIAAATVPTAGASRPSILIKAPRTTTVGRLRLESLEG</sequence>
<dbReference type="GeneID" id="20809282"/>
<dbReference type="RefSeq" id="XP_009831060.1">
    <property type="nucleotide sequence ID" value="XM_009832758.1"/>
</dbReference>
<protein>
    <submittedName>
        <fullName evidence="1">Uncharacterized protein</fullName>
    </submittedName>
</protein>
<accession>W4GJN1</accession>
<dbReference type="AlphaFoldDB" id="W4GJN1"/>
<dbReference type="EMBL" id="KI913128">
    <property type="protein sequence ID" value="ETV79219.1"/>
    <property type="molecule type" value="Genomic_DNA"/>
</dbReference>
<name>W4GJN1_APHAT</name>
<evidence type="ECO:0000313" key="1">
    <source>
        <dbReference type="EMBL" id="ETV79219.1"/>
    </source>
</evidence>